<sequence>MRRKINDYNLSPYVKQFKLIAGQFIVPITIFQTVRTLIFPSPVDLVLLALLILLGVALYMEWI</sequence>
<accession>A0A084GX14</accession>
<name>A0A084GX14_METID</name>
<reference evidence="2 3" key="1">
    <citation type="journal article" date="2005" name="Int. J. Syst. Evol. Microbiol.">
        <title>Bacillus cibi sp. nov., isolated from jeotgal, a traditional Korean fermented seafood.</title>
        <authorList>
            <person name="Yoon J.H."/>
            <person name="Lee C.H."/>
            <person name="Oh T.K."/>
        </authorList>
    </citation>
    <scope>NUCLEOTIDE SEQUENCE [LARGE SCALE GENOMIC DNA]</scope>
    <source>
        <strain evidence="2 3">DSM 16189</strain>
    </source>
</reference>
<comment type="caution">
    <text evidence="2">The sequence shown here is derived from an EMBL/GenBank/DDBJ whole genome shotgun (WGS) entry which is preliminary data.</text>
</comment>
<keyword evidence="3" id="KW-1185">Reference proteome</keyword>
<protein>
    <submittedName>
        <fullName evidence="2">Membrane protein</fullName>
    </submittedName>
</protein>
<keyword evidence="1" id="KW-0812">Transmembrane</keyword>
<dbReference type="RefSeq" id="WP_029279333.1">
    <property type="nucleotide sequence ID" value="NZ_CANLZQ010000001.1"/>
</dbReference>
<gene>
    <name evidence="2" type="ORF">GS18_0212275</name>
</gene>
<dbReference type="OrthoDB" id="2456214at2"/>
<evidence type="ECO:0000313" key="2">
    <source>
        <dbReference type="EMBL" id="KEZ51876.1"/>
    </source>
</evidence>
<dbReference type="EMBL" id="JNVC02000005">
    <property type="protein sequence ID" value="KEZ51876.1"/>
    <property type="molecule type" value="Genomic_DNA"/>
</dbReference>
<dbReference type="Proteomes" id="UP000028549">
    <property type="component" value="Unassembled WGS sequence"/>
</dbReference>
<evidence type="ECO:0000313" key="3">
    <source>
        <dbReference type="Proteomes" id="UP000028549"/>
    </source>
</evidence>
<evidence type="ECO:0000256" key="1">
    <source>
        <dbReference type="SAM" id="Phobius"/>
    </source>
</evidence>
<organism evidence="2 3">
    <name type="scientific">Metabacillus indicus</name>
    <name type="common">Bacillus indicus</name>
    <dbReference type="NCBI Taxonomy" id="246786"/>
    <lineage>
        <taxon>Bacteria</taxon>
        <taxon>Bacillati</taxon>
        <taxon>Bacillota</taxon>
        <taxon>Bacilli</taxon>
        <taxon>Bacillales</taxon>
        <taxon>Bacillaceae</taxon>
        <taxon>Metabacillus</taxon>
    </lineage>
</organism>
<proteinExistence type="predicted"/>
<feature type="transmembrane region" description="Helical" evidence="1">
    <location>
        <begin position="45"/>
        <end position="62"/>
    </location>
</feature>
<keyword evidence="1" id="KW-0472">Membrane</keyword>
<dbReference type="AlphaFoldDB" id="A0A084GX14"/>
<keyword evidence="1" id="KW-1133">Transmembrane helix</keyword>